<dbReference type="InterPro" id="IPR003773">
    <property type="entry name" value="Menaquinone_biosynth"/>
</dbReference>
<organism evidence="5 6">
    <name type="scientific">Desulfobacula phenolica</name>
    <dbReference type="NCBI Taxonomy" id="90732"/>
    <lineage>
        <taxon>Bacteria</taxon>
        <taxon>Pseudomonadati</taxon>
        <taxon>Thermodesulfobacteriota</taxon>
        <taxon>Desulfobacteria</taxon>
        <taxon>Desulfobacterales</taxon>
        <taxon>Desulfobacteraceae</taxon>
        <taxon>Desulfobacula</taxon>
    </lineage>
</organism>
<dbReference type="RefSeq" id="WP_092235942.1">
    <property type="nucleotide sequence ID" value="NZ_FNLL01000009.1"/>
</dbReference>
<keyword evidence="6" id="KW-1185">Reference proteome</keyword>
<dbReference type="Pfam" id="PF02621">
    <property type="entry name" value="VitK2_biosynth"/>
    <property type="match status" value="1"/>
</dbReference>
<feature type="active site" description="Proton acceptor" evidence="4">
    <location>
        <position position="157"/>
    </location>
</feature>
<dbReference type="EMBL" id="FNLL01000009">
    <property type="protein sequence ID" value="SDU46909.1"/>
    <property type="molecule type" value="Genomic_DNA"/>
</dbReference>
<dbReference type="Gene3D" id="3.40.190.10">
    <property type="entry name" value="Periplasmic binding protein-like II"/>
    <property type="match status" value="2"/>
</dbReference>
<dbReference type="UniPathway" id="UPA00079"/>
<dbReference type="PANTHER" id="PTHR37167">
    <property type="entry name" value="1,4-DIHYDROXY-6-NAPHTOATE SYNTHASE"/>
    <property type="match status" value="1"/>
</dbReference>
<evidence type="ECO:0000256" key="3">
    <source>
        <dbReference type="ARBA" id="ARBA00023239"/>
    </source>
</evidence>
<dbReference type="GO" id="GO:0009234">
    <property type="term" value="P:menaquinone biosynthetic process"/>
    <property type="evidence" value="ECO:0007669"/>
    <property type="project" value="UniProtKB-UniRule"/>
</dbReference>
<dbReference type="CDD" id="cd13635">
    <property type="entry name" value="PBP2_Ttha1568_Mqnd"/>
    <property type="match status" value="1"/>
</dbReference>
<comment type="catalytic activity">
    <reaction evidence="4">
        <text>cyclic dehypoxanthinylfutalosinate = 1,4-dihydroxy-6-naphthoate + dihydroxyacetone</text>
        <dbReference type="Rhea" id="RHEA:33087"/>
        <dbReference type="ChEBI" id="CHEBI:16016"/>
        <dbReference type="ChEBI" id="CHEBI:64254"/>
        <dbReference type="ChEBI" id="CHEBI:64270"/>
        <dbReference type="EC" id="4.1.99.29"/>
    </reaction>
</comment>
<comment type="function">
    <text evidence="4">Catalyzes the conversion of cyclic dehypoxanthine futalosine (cyclic DHFL) into 1,4-dihydroxy-6-naphthoate, a step in the biosynthesis of menaquinone (MK, vitamin K2).</text>
</comment>
<dbReference type="InterPro" id="IPR030869">
    <property type="entry name" value="MqnD"/>
</dbReference>
<evidence type="ECO:0000313" key="6">
    <source>
        <dbReference type="Proteomes" id="UP000199608"/>
    </source>
</evidence>
<keyword evidence="3 4" id="KW-0456">Lyase</keyword>
<proteinExistence type="inferred from homology"/>
<feature type="binding site" evidence="4">
    <location>
        <begin position="113"/>
        <end position="114"/>
    </location>
    <ligand>
        <name>substrate</name>
    </ligand>
</feature>
<dbReference type="SUPFAM" id="SSF53850">
    <property type="entry name" value="Periplasmic binding protein-like II"/>
    <property type="match status" value="1"/>
</dbReference>
<dbReference type="AlphaFoldDB" id="A0A1H2IRY8"/>
<comment type="similarity">
    <text evidence="4">Belongs to the MqnA/MqnD family. MqnD subfamily.</text>
</comment>
<dbReference type="GO" id="GO:0016830">
    <property type="term" value="F:carbon-carbon lyase activity"/>
    <property type="evidence" value="ECO:0007669"/>
    <property type="project" value="UniProtKB-UniRule"/>
</dbReference>
<dbReference type="Proteomes" id="UP000199608">
    <property type="component" value="Unassembled WGS sequence"/>
</dbReference>
<dbReference type="PANTHER" id="PTHR37167:SF1">
    <property type="entry name" value="1,4-DIHYDROXY-6-NAPHTOATE SYNTHASE"/>
    <property type="match status" value="1"/>
</dbReference>
<evidence type="ECO:0000256" key="4">
    <source>
        <dbReference type="HAMAP-Rule" id="MF_00996"/>
    </source>
</evidence>
<reference evidence="6" key="1">
    <citation type="submission" date="2016-10" db="EMBL/GenBank/DDBJ databases">
        <authorList>
            <person name="Varghese N."/>
            <person name="Submissions S."/>
        </authorList>
    </citation>
    <scope>NUCLEOTIDE SEQUENCE [LARGE SCALE GENOMIC DNA]</scope>
    <source>
        <strain evidence="6">DSM 3384</strain>
    </source>
</reference>
<evidence type="ECO:0000313" key="5">
    <source>
        <dbReference type="EMBL" id="SDU46909.1"/>
    </source>
</evidence>
<feature type="binding site" evidence="4">
    <location>
        <begin position="59"/>
        <end position="61"/>
    </location>
    <ligand>
        <name>substrate</name>
    </ligand>
</feature>
<name>A0A1H2IRY8_9BACT</name>
<protein>
    <recommendedName>
        <fullName evidence="4">1,4-dihydroxy-6-naphtoate synthase</fullName>
        <ecNumber evidence="4">4.1.99.29</ecNumber>
    </recommendedName>
    <alternativeName>
        <fullName evidence="4">Menaquinone biosynthetic enzyme MqnD</fullName>
    </alternativeName>
</protein>
<gene>
    <name evidence="4" type="primary">mqnD</name>
    <name evidence="5" type="ORF">SAMN04487931_109128</name>
</gene>
<evidence type="ECO:0000256" key="2">
    <source>
        <dbReference type="ARBA" id="ARBA00022428"/>
    </source>
</evidence>
<dbReference type="HAMAP" id="MF_00996">
    <property type="entry name" value="MqnD"/>
    <property type="match status" value="1"/>
</dbReference>
<comment type="pathway">
    <text evidence="1 4">Quinol/quinone metabolism; menaquinone biosynthesis.</text>
</comment>
<dbReference type="EC" id="4.1.99.29" evidence="4"/>
<accession>A0A1H2IRY8</accession>
<sequence length="285" mass="31777">MKPNKTYSLAYSSCPNDTFIFKAIAGQLIDLQGYAFDIVLEDVETLNQNAAKGAYDITKLSFAAFGSLMDKYALLRTGSALGMGCGPLIISNPGRSLDDKARPVIAVPGLGTTAYHLFKFYMDDLFKGQDMQVMPMPFEKVMPAVMENKADFGVIIHEGRFVYQNMGLELKADLGQWWEDKTSLPIPLGCIAVKRDMDPKVVCTIQQLIRQSIDHAFLNPAMAYDYIKTHAQELDEDVIQQHIELYVNDFSKDIGKNGEAAIITFFEKAWASGLIENSRMPLFAC</sequence>
<evidence type="ECO:0000256" key="1">
    <source>
        <dbReference type="ARBA" id="ARBA00004863"/>
    </source>
</evidence>
<keyword evidence="2 4" id="KW-0474">Menaquinone biosynthesis</keyword>